<evidence type="ECO:0000256" key="1">
    <source>
        <dbReference type="SAM" id="MobiDB-lite"/>
    </source>
</evidence>
<evidence type="ECO:0000313" key="2">
    <source>
        <dbReference type="EMBL" id="CUS39414.1"/>
    </source>
</evidence>
<keyword evidence="3" id="KW-1185">Reference proteome</keyword>
<reference evidence="3" key="1">
    <citation type="submission" date="2015-10" db="EMBL/GenBank/DDBJ databases">
        <authorList>
            <person name="Luecker S."/>
            <person name="Luecker S."/>
        </authorList>
    </citation>
    <scope>NUCLEOTIDE SEQUENCE [LARGE SCALE GENOMIC DNA]</scope>
</reference>
<feature type="region of interest" description="Disordered" evidence="1">
    <location>
        <begin position="51"/>
        <end position="86"/>
    </location>
</feature>
<name>A0A0S4LU71_9BACT</name>
<dbReference type="EMBL" id="CZPZ01000034">
    <property type="protein sequence ID" value="CUS39414.1"/>
    <property type="molecule type" value="Genomic_DNA"/>
</dbReference>
<evidence type="ECO:0000313" key="3">
    <source>
        <dbReference type="Proteomes" id="UP000198736"/>
    </source>
</evidence>
<feature type="compositionally biased region" description="Polar residues" evidence="1">
    <location>
        <begin position="68"/>
        <end position="80"/>
    </location>
</feature>
<dbReference type="RefSeq" id="WP_090901683.1">
    <property type="nucleotide sequence ID" value="NZ_CZPZ01000034.1"/>
</dbReference>
<dbReference type="AlphaFoldDB" id="A0A0S4LU71"/>
<organism evidence="2 3">
    <name type="scientific">Candidatus Nitrospira nitrificans</name>
    <dbReference type="NCBI Taxonomy" id="1742973"/>
    <lineage>
        <taxon>Bacteria</taxon>
        <taxon>Pseudomonadati</taxon>
        <taxon>Nitrospirota</taxon>
        <taxon>Nitrospiria</taxon>
        <taxon>Nitrospirales</taxon>
        <taxon>Nitrospiraceae</taxon>
        <taxon>Nitrospira</taxon>
    </lineage>
</organism>
<gene>
    <name evidence="2" type="ORF">COMA2_70139</name>
</gene>
<proteinExistence type="predicted"/>
<accession>A0A0S4LU71</accession>
<sequence length="104" mass="12400">MRSTKYIIVQDGDGWRGYLEGYQEQEAYGESFEELQIKLWQLHQELIAQESEQDRYGNREQDRHHGHTSTLPRHTPTVSRPMSRAQIKRRARVEQLMFAIISNR</sequence>
<dbReference type="OrthoDB" id="9800022at2"/>
<dbReference type="Proteomes" id="UP000198736">
    <property type="component" value="Unassembled WGS sequence"/>
</dbReference>
<feature type="compositionally biased region" description="Basic and acidic residues" evidence="1">
    <location>
        <begin position="52"/>
        <end position="63"/>
    </location>
</feature>
<protein>
    <submittedName>
        <fullName evidence="2">Uncharacterized protein</fullName>
    </submittedName>
</protein>